<evidence type="ECO:0000256" key="1">
    <source>
        <dbReference type="ARBA" id="ARBA00022980"/>
    </source>
</evidence>
<reference evidence="3" key="1">
    <citation type="journal article" date="2015" name="Nature">
        <title>Complex archaea that bridge the gap between prokaryotes and eukaryotes.</title>
        <authorList>
            <person name="Spang A."/>
            <person name="Saw J.H."/>
            <person name="Jorgensen S.L."/>
            <person name="Zaremba-Niedzwiedzka K."/>
            <person name="Martijn J."/>
            <person name="Lind A.E."/>
            <person name="van Eijk R."/>
            <person name="Schleper C."/>
            <person name="Guy L."/>
            <person name="Ettema T.J."/>
        </authorList>
    </citation>
    <scope>NUCLEOTIDE SEQUENCE</scope>
</reference>
<dbReference type="GO" id="GO:0006412">
    <property type="term" value="P:translation"/>
    <property type="evidence" value="ECO:0007669"/>
    <property type="project" value="InterPro"/>
</dbReference>
<name>A0A0F9RET5_9ZZZZ</name>
<comment type="caution">
    <text evidence="3">The sequence shown here is derived from an EMBL/GenBank/DDBJ whole genome shotgun (WGS) entry which is preliminary data.</text>
</comment>
<dbReference type="GO" id="GO:0005840">
    <property type="term" value="C:ribosome"/>
    <property type="evidence" value="ECO:0007669"/>
    <property type="project" value="UniProtKB-KW"/>
</dbReference>
<keyword evidence="1" id="KW-0689">Ribosomal protein</keyword>
<dbReference type="GO" id="GO:1990904">
    <property type="term" value="C:ribonucleoprotein complex"/>
    <property type="evidence" value="ECO:0007669"/>
    <property type="project" value="UniProtKB-KW"/>
</dbReference>
<accession>A0A0F9RET5</accession>
<dbReference type="Pfam" id="PF01282">
    <property type="entry name" value="Ribosomal_S24e"/>
    <property type="match status" value="1"/>
</dbReference>
<evidence type="ECO:0008006" key="4">
    <source>
        <dbReference type="Google" id="ProtNLM"/>
    </source>
</evidence>
<sequence length="117" mass="14014">MSFKIELLEEKKNPLINRVELRFRIDHFGASTPNRLDVKKKIVALQSSNEKLTIIKHLSTHFGKSYTDGIANIYEDSTEMQFFEPFHILVRNLDKEKRTEIYQLKRRKEPYAHLFKY</sequence>
<dbReference type="HAMAP" id="MF_00545">
    <property type="entry name" value="Ribosomal_eS24"/>
    <property type="match status" value="1"/>
</dbReference>
<dbReference type="InterPro" id="IPR001976">
    <property type="entry name" value="Ribosomal_eS24"/>
</dbReference>
<proteinExistence type="inferred from homology"/>
<dbReference type="SUPFAM" id="SSF54189">
    <property type="entry name" value="Ribosomal proteins S24e, L23 and L15e"/>
    <property type="match status" value="1"/>
</dbReference>
<dbReference type="Gene3D" id="3.30.70.3370">
    <property type="match status" value="1"/>
</dbReference>
<dbReference type="EMBL" id="LAZR01000974">
    <property type="protein sequence ID" value="KKN53384.1"/>
    <property type="molecule type" value="Genomic_DNA"/>
</dbReference>
<dbReference type="GO" id="GO:0003735">
    <property type="term" value="F:structural constituent of ribosome"/>
    <property type="evidence" value="ECO:0007669"/>
    <property type="project" value="InterPro"/>
</dbReference>
<dbReference type="InterPro" id="IPR053709">
    <property type="entry name" value="eRP_eS24_sf"/>
</dbReference>
<evidence type="ECO:0000313" key="3">
    <source>
        <dbReference type="EMBL" id="KKN53384.1"/>
    </source>
</evidence>
<keyword evidence="2" id="KW-0687">Ribonucleoprotein</keyword>
<dbReference type="AlphaFoldDB" id="A0A0F9RET5"/>
<evidence type="ECO:0000256" key="2">
    <source>
        <dbReference type="ARBA" id="ARBA00023274"/>
    </source>
</evidence>
<protein>
    <recommendedName>
        <fullName evidence="4">30S ribosomal protein S24e</fullName>
    </recommendedName>
</protein>
<organism evidence="3">
    <name type="scientific">marine sediment metagenome</name>
    <dbReference type="NCBI Taxonomy" id="412755"/>
    <lineage>
        <taxon>unclassified sequences</taxon>
        <taxon>metagenomes</taxon>
        <taxon>ecological metagenomes</taxon>
    </lineage>
</organism>
<gene>
    <name evidence="3" type="ORF">LCGC14_0602880</name>
</gene>
<dbReference type="InterPro" id="IPR012678">
    <property type="entry name" value="Ribosomal_uL23/eL15/eS24_sf"/>
</dbReference>